<evidence type="ECO:0000313" key="2">
    <source>
        <dbReference type="EMBL" id="KFV61725.1"/>
    </source>
</evidence>
<keyword evidence="1" id="KW-0732">Signal</keyword>
<gene>
    <name evidence="2" type="ORF">N307_07878</name>
</gene>
<dbReference type="Proteomes" id="UP000053875">
    <property type="component" value="Unassembled WGS sequence"/>
</dbReference>
<accession>A0A093FUZ2</accession>
<sequence length="106" mass="11340">VAVVSVVTFLTALVAPVVGVEGAPRRRPVVTGAARHPRRHFHPHPGAAYYPARRGTRILGIPRVFELHEGEPRRVPGDPHGSQRPVVAEGSLQLAFAGARAQVAHV</sequence>
<organism evidence="2 3">
    <name type="scientific">Dryobates pubescens</name>
    <name type="common">Downy woodpecker</name>
    <name type="synonym">Picoides pubescens</name>
    <dbReference type="NCBI Taxonomy" id="118200"/>
    <lineage>
        <taxon>Eukaryota</taxon>
        <taxon>Metazoa</taxon>
        <taxon>Chordata</taxon>
        <taxon>Craniata</taxon>
        <taxon>Vertebrata</taxon>
        <taxon>Euteleostomi</taxon>
        <taxon>Archelosauria</taxon>
        <taxon>Archosauria</taxon>
        <taxon>Dinosauria</taxon>
        <taxon>Saurischia</taxon>
        <taxon>Theropoda</taxon>
        <taxon>Coelurosauria</taxon>
        <taxon>Aves</taxon>
        <taxon>Neognathae</taxon>
        <taxon>Neoaves</taxon>
        <taxon>Telluraves</taxon>
        <taxon>Coraciimorphae</taxon>
        <taxon>Piciformes</taxon>
        <taxon>Picidae</taxon>
        <taxon>Dryobates</taxon>
    </lineage>
</organism>
<feature type="chain" id="PRO_5001886088" evidence="1">
    <location>
        <begin position="20"/>
        <end position="106"/>
    </location>
</feature>
<feature type="non-terminal residue" evidence="2">
    <location>
        <position position="1"/>
    </location>
</feature>
<reference evidence="2 3" key="1">
    <citation type="submission" date="2014-04" db="EMBL/GenBank/DDBJ databases">
        <title>Genome evolution of avian class.</title>
        <authorList>
            <person name="Zhang G."/>
            <person name="Li C."/>
        </authorList>
    </citation>
    <scope>NUCLEOTIDE SEQUENCE [LARGE SCALE GENOMIC DNA]</scope>
    <source>
        <strain evidence="2">BGI_N307</strain>
    </source>
</reference>
<feature type="signal peptide" evidence="1">
    <location>
        <begin position="1"/>
        <end position="19"/>
    </location>
</feature>
<proteinExistence type="predicted"/>
<dbReference type="EMBL" id="KL214756">
    <property type="protein sequence ID" value="KFV61725.1"/>
    <property type="molecule type" value="Genomic_DNA"/>
</dbReference>
<dbReference type="AlphaFoldDB" id="A0A093FUZ2"/>
<evidence type="ECO:0000313" key="3">
    <source>
        <dbReference type="Proteomes" id="UP000053875"/>
    </source>
</evidence>
<feature type="non-terminal residue" evidence="2">
    <location>
        <position position="106"/>
    </location>
</feature>
<evidence type="ECO:0000256" key="1">
    <source>
        <dbReference type="SAM" id="SignalP"/>
    </source>
</evidence>
<name>A0A093FUZ2_DRYPU</name>
<protein>
    <submittedName>
        <fullName evidence="2">Uncharacterized protein</fullName>
    </submittedName>
</protein>
<keyword evidence="3" id="KW-1185">Reference proteome</keyword>